<dbReference type="Pfam" id="PF13561">
    <property type="entry name" value="adh_short_C2"/>
    <property type="match status" value="1"/>
</dbReference>
<comment type="similarity">
    <text evidence="1">Belongs to the short-chain dehydrogenases/reductases (SDR) family.</text>
</comment>
<dbReference type="InterPro" id="IPR020904">
    <property type="entry name" value="Sc_DH/Rdtase_CS"/>
</dbReference>
<dbReference type="EMBL" id="JACQMJ010000005">
    <property type="protein sequence ID" value="MBI4132259.1"/>
    <property type="molecule type" value="Genomic_DNA"/>
</dbReference>
<comment type="caution">
    <text evidence="2">The sequence shown here is derived from an EMBL/GenBank/DDBJ whole genome shotgun (WGS) entry which is preliminary data.</text>
</comment>
<dbReference type="PANTHER" id="PTHR42760">
    <property type="entry name" value="SHORT-CHAIN DEHYDROGENASES/REDUCTASES FAMILY MEMBER"/>
    <property type="match status" value="1"/>
</dbReference>
<dbReference type="PROSITE" id="PS00061">
    <property type="entry name" value="ADH_SHORT"/>
    <property type="match status" value="1"/>
</dbReference>
<dbReference type="GO" id="GO:0030497">
    <property type="term" value="P:fatty acid elongation"/>
    <property type="evidence" value="ECO:0007669"/>
    <property type="project" value="TreeGrafter"/>
</dbReference>
<organism evidence="2 3">
    <name type="scientific">Candidatus Sungiibacteriota bacterium</name>
    <dbReference type="NCBI Taxonomy" id="2750080"/>
    <lineage>
        <taxon>Bacteria</taxon>
        <taxon>Candidatus Sungiibacteriota</taxon>
    </lineage>
</organism>
<evidence type="ECO:0000313" key="3">
    <source>
        <dbReference type="Proteomes" id="UP000704960"/>
    </source>
</evidence>
<dbReference type="AlphaFoldDB" id="A0A932YWM4"/>
<dbReference type="InterPro" id="IPR036291">
    <property type="entry name" value="NAD(P)-bd_dom_sf"/>
</dbReference>
<gene>
    <name evidence="2" type="ORF">HY474_01360</name>
</gene>
<evidence type="ECO:0000313" key="2">
    <source>
        <dbReference type="EMBL" id="MBI4132259.1"/>
    </source>
</evidence>
<dbReference type="CDD" id="cd05233">
    <property type="entry name" value="SDR_c"/>
    <property type="match status" value="1"/>
</dbReference>
<dbReference type="GO" id="GO:0016616">
    <property type="term" value="F:oxidoreductase activity, acting on the CH-OH group of donors, NAD or NADP as acceptor"/>
    <property type="evidence" value="ECO:0007669"/>
    <property type="project" value="TreeGrafter"/>
</dbReference>
<proteinExistence type="inferred from homology"/>
<dbReference type="Gene3D" id="3.40.50.720">
    <property type="entry name" value="NAD(P)-binding Rossmann-like Domain"/>
    <property type="match status" value="1"/>
</dbReference>
<accession>A0A932YWM4</accession>
<sequence>MSLVVITGGASGIGRGMAQSFAELGHRVVIGDIKEEAGQRTAREIGVRFLRVDVTSATDVTAFIDAARADACFDVLIANVGRNDGLPTARTKPTDWDRSIRVNLSSMFYTCRTALPYLSPGGSIIMTSSLVGVIGQRNSSAYAAAKGGIIAYVKALALELAPRKITVNAIAPGDVMTPAYEKWLKGQPPDTLVRIQAQIPLGRFAAPEEIGALAVFLASARFITGQTIIIDGGKSLGR</sequence>
<dbReference type="FunFam" id="3.40.50.720:FF:000084">
    <property type="entry name" value="Short-chain dehydrogenase reductase"/>
    <property type="match status" value="1"/>
</dbReference>
<name>A0A932YWM4_9BACT</name>
<protein>
    <submittedName>
        <fullName evidence="2">SDR family oxidoreductase</fullName>
    </submittedName>
</protein>
<dbReference type="PRINTS" id="PR00081">
    <property type="entry name" value="GDHRDH"/>
</dbReference>
<evidence type="ECO:0000256" key="1">
    <source>
        <dbReference type="ARBA" id="ARBA00006484"/>
    </source>
</evidence>
<reference evidence="2" key="1">
    <citation type="submission" date="2020-07" db="EMBL/GenBank/DDBJ databases">
        <title>Huge and variable diversity of episymbiotic CPR bacteria and DPANN archaea in groundwater ecosystems.</title>
        <authorList>
            <person name="He C.Y."/>
            <person name="Keren R."/>
            <person name="Whittaker M."/>
            <person name="Farag I.F."/>
            <person name="Doudna J."/>
            <person name="Cate J.H.D."/>
            <person name="Banfield J.F."/>
        </authorList>
    </citation>
    <scope>NUCLEOTIDE SEQUENCE</scope>
    <source>
        <strain evidence="2">NC_groundwater_1226_Ag_S-0.1um_59_124</strain>
    </source>
</reference>
<dbReference type="PRINTS" id="PR00080">
    <property type="entry name" value="SDRFAMILY"/>
</dbReference>
<dbReference type="PANTHER" id="PTHR42760:SF40">
    <property type="entry name" value="3-OXOACYL-[ACYL-CARRIER-PROTEIN] REDUCTASE, CHLOROPLASTIC"/>
    <property type="match status" value="1"/>
</dbReference>
<dbReference type="InterPro" id="IPR002347">
    <property type="entry name" value="SDR_fam"/>
</dbReference>
<dbReference type="Proteomes" id="UP000704960">
    <property type="component" value="Unassembled WGS sequence"/>
</dbReference>
<dbReference type="SUPFAM" id="SSF51735">
    <property type="entry name" value="NAD(P)-binding Rossmann-fold domains"/>
    <property type="match status" value="1"/>
</dbReference>